<accession>A0ABW9RZA6</accession>
<dbReference type="Proteomes" id="UP000798808">
    <property type="component" value="Unassembled WGS sequence"/>
</dbReference>
<keyword evidence="3" id="KW-1185">Reference proteome</keyword>
<protein>
    <recommendedName>
        <fullName evidence="4">Thymidylate kinase</fullName>
    </recommendedName>
</protein>
<proteinExistence type="predicted"/>
<evidence type="ECO:0000256" key="1">
    <source>
        <dbReference type="SAM" id="Phobius"/>
    </source>
</evidence>
<keyword evidence="1" id="KW-0472">Membrane</keyword>
<name>A0ABW9RZA6_9BACT</name>
<dbReference type="SUPFAM" id="SSF52540">
    <property type="entry name" value="P-loop containing nucleoside triphosphate hydrolases"/>
    <property type="match status" value="1"/>
</dbReference>
<dbReference type="InterPro" id="IPR027417">
    <property type="entry name" value="P-loop_NTPase"/>
</dbReference>
<sequence>MLTVFKKFGYSAESSASAGEKLELIIINNPDGSPRWVCPTKAKKPYFLKFYNISGLKSTLFAIACKVIFFVGLQRMLFKTSTIYLKRIAKDTPIDFIQDNWAIFTGTPGPNNKMLLYHTANSHSYFFKIANTPKAAQLITNECDSLKKLIGLHMSEFTIPRTRQVSGHVLQQEDLSAGGLRSNTLTEYHLNALNELCSKTAYDVALEQTGLLSHSMDTLNNLSDDRLPKGLIKKLKTLAGLIRIKNIRQCLSHGDFTPWNMYINKGMLSIYDWELAGDMPLGFDTFHFIIQKEILINRKPWTKIKQEITQVAATQAFSHWIGEQKATWTEYLKLYLLINTTKYLEIYSTQEIWHTQVEWLLNTWNDAISDVLQPELTNRKLLILDTFDHMANKRYATIKFTKNEPEKLSENADIDMCFEKNNLDDTISFYKNHSLVSRVSVIKKSFMATVNIFIKDGSVLCLDLIWKFKRKGTVFMQASEVLERAVKNDFGIKCMHEHDEARFIGLFYGLNNKLIPARYRPRMTSLRHTGNLIDIVLYKSSIQGKVRPDRLLGILSGQKANDGFAWILNHIEYLLDAVKEVILSKGMTITFSGVDGAGKSTVIEQTRQIIEKRLRKRVVVLRHRPSVLPILSVWTKGKAKAEQDAVNSLPRQGNNKNALSSAIRFAYYYTDYLFGQFYVYFKYIRRGFVVIYDRYYFDFINDGKRSNIELPQHITRFGYNFLMKPDLNFFLYATPDIILERKQELDEDAIIDLTSRYKTLFEHLDKQGYRRRYYAVENIILGRTINYIIQKTILRAAS</sequence>
<dbReference type="InterPro" id="IPR011009">
    <property type="entry name" value="Kinase-like_dom_sf"/>
</dbReference>
<reference evidence="2 3" key="1">
    <citation type="submission" date="2019-02" db="EMBL/GenBank/DDBJ databases">
        <authorList>
            <person name="Goldberg S.R."/>
            <person name="Haltli B.A."/>
            <person name="Correa H."/>
            <person name="Russell K.G."/>
        </authorList>
    </citation>
    <scope>NUCLEOTIDE SEQUENCE [LARGE SCALE GENOMIC DNA]</scope>
    <source>
        <strain evidence="2 3">JCM 16186</strain>
    </source>
</reference>
<dbReference type="Gene3D" id="3.40.50.300">
    <property type="entry name" value="P-loop containing nucleotide triphosphate hydrolases"/>
    <property type="match status" value="1"/>
</dbReference>
<dbReference type="RefSeq" id="WP_155177259.1">
    <property type="nucleotide sequence ID" value="NZ_BAAAFL010000010.1"/>
</dbReference>
<gene>
    <name evidence="2" type="ORF">E1163_29320</name>
</gene>
<feature type="transmembrane region" description="Helical" evidence="1">
    <location>
        <begin position="50"/>
        <end position="73"/>
    </location>
</feature>
<keyword evidence="1" id="KW-0812">Transmembrane</keyword>
<evidence type="ECO:0000313" key="2">
    <source>
        <dbReference type="EMBL" id="MTI29097.1"/>
    </source>
</evidence>
<comment type="caution">
    <text evidence="2">The sequence shown here is derived from an EMBL/GenBank/DDBJ whole genome shotgun (WGS) entry which is preliminary data.</text>
</comment>
<dbReference type="EMBL" id="SMLW01000678">
    <property type="protein sequence ID" value="MTI29097.1"/>
    <property type="molecule type" value="Genomic_DNA"/>
</dbReference>
<keyword evidence="1" id="KW-1133">Transmembrane helix</keyword>
<dbReference type="SUPFAM" id="SSF56112">
    <property type="entry name" value="Protein kinase-like (PK-like)"/>
    <property type="match status" value="1"/>
</dbReference>
<evidence type="ECO:0000313" key="3">
    <source>
        <dbReference type="Proteomes" id="UP000798808"/>
    </source>
</evidence>
<evidence type="ECO:0008006" key="4">
    <source>
        <dbReference type="Google" id="ProtNLM"/>
    </source>
</evidence>
<organism evidence="2 3">
    <name type="scientific">Fulvivirga kasyanovii</name>
    <dbReference type="NCBI Taxonomy" id="396812"/>
    <lineage>
        <taxon>Bacteria</taxon>
        <taxon>Pseudomonadati</taxon>
        <taxon>Bacteroidota</taxon>
        <taxon>Cytophagia</taxon>
        <taxon>Cytophagales</taxon>
        <taxon>Fulvivirgaceae</taxon>
        <taxon>Fulvivirga</taxon>
    </lineage>
</organism>